<evidence type="ECO:0000313" key="2">
    <source>
        <dbReference type="EMBL" id="PBK82318.1"/>
    </source>
</evidence>
<evidence type="ECO:0000256" key="1">
    <source>
        <dbReference type="SAM" id="MobiDB-lite"/>
    </source>
</evidence>
<feature type="compositionally biased region" description="Polar residues" evidence="1">
    <location>
        <begin position="260"/>
        <end position="274"/>
    </location>
</feature>
<keyword evidence="3" id="KW-1185">Reference proteome</keyword>
<dbReference type="OrthoDB" id="3064135at2759"/>
<dbReference type="Proteomes" id="UP000217790">
    <property type="component" value="Unassembled WGS sequence"/>
</dbReference>
<name>A0A2H3CV56_ARMGA</name>
<feature type="region of interest" description="Disordered" evidence="1">
    <location>
        <begin position="247"/>
        <end position="283"/>
    </location>
</feature>
<protein>
    <submittedName>
        <fullName evidence="2">Uncharacterized protein</fullName>
    </submittedName>
</protein>
<accession>A0A2H3CV56</accession>
<proteinExistence type="predicted"/>
<dbReference type="EMBL" id="KZ293719">
    <property type="protein sequence ID" value="PBK82318.1"/>
    <property type="molecule type" value="Genomic_DNA"/>
</dbReference>
<reference evidence="3" key="1">
    <citation type="journal article" date="2017" name="Nat. Ecol. Evol.">
        <title>Genome expansion and lineage-specific genetic innovations in the forest pathogenic fungi Armillaria.</title>
        <authorList>
            <person name="Sipos G."/>
            <person name="Prasanna A.N."/>
            <person name="Walter M.C."/>
            <person name="O'Connor E."/>
            <person name="Balint B."/>
            <person name="Krizsan K."/>
            <person name="Kiss B."/>
            <person name="Hess J."/>
            <person name="Varga T."/>
            <person name="Slot J."/>
            <person name="Riley R."/>
            <person name="Boka B."/>
            <person name="Rigling D."/>
            <person name="Barry K."/>
            <person name="Lee J."/>
            <person name="Mihaltcheva S."/>
            <person name="LaButti K."/>
            <person name="Lipzen A."/>
            <person name="Waldron R."/>
            <person name="Moloney N.M."/>
            <person name="Sperisen C."/>
            <person name="Kredics L."/>
            <person name="Vagvoelgyi C."/>
            <person name="Patrignani A."/>
            <person name="Fitzpatrick D."/>
            <person name="Nagy I."/>
            <person name="Doyle S."/>
            <person name="Anderson J.B."/>
            <person name="Grigoriev I.V."/>
            <person name="Gueldener U."/>
            <person name="Muensterkoetter M."/>
            <person name="Nagy L.G."/>
        </authorList>
    </citation>
    <scope>NUCLEOTIDE SEQUENCE [LARGE SCALE GENOMIC DNA]</scope>
    <source>
        <strain evidence="3">Ar21-2</strain>
    </source>
</reference>
<feature type="region of interest" description="Disordered" evidence="1">
    <location>
        <begin position="19"/>
        <end position="44"/>
    </location>
</feature>
<gene>
    <name evidence="2" type="ORF">ARMGADRAFT_1038766</name>
</gene>
<dbReference type="AlphaFoldDB" id="A0A2H3CV56"/>
<organism evidence="2 3">
    <name type="scientific">Armillaria gallica</name>
    <name type="common">Bulbous honey fungus</name>
    <name type="synonym">Armillaria bulbosa</name>
    <dbReference type="NCBI Taxonomy" id="47427"/>
    <lineage>
        <taxon>Eukaryota</taxon>
        <taxon>Fungi</taxon>
        <taxon>Dikarya</taxon>
        <taxon>Basidiomycota</taxon>
        <taxon>Agaricomycotina</taxon>
        <taxon>Agaricomycetes</taxon>
        <taxon>Agaricomycetidae</taxon>
        <taxon>Agaricales</taxon>
        <taxon>Marasmiineae</taxon>
        <taxon>Physalacriaceae</taxon>
        <taxon>Armillaria</taxon>
    </lineage>
</organism>
<evidence type="ECO:0000313" key="3">
    <source>
        <dbReference type="Proteomes" id="UP000217790"/>
    </source>
</evidence>
<dbReference type="InParanoid" id="A0A2H3CV56"/>
<feature type="compositionally biased region" description="Polar residues" evidence="1">
    <location>
        <begin position="20"/>
        <end position="30"/>
    </location>
</feature>
<sequence>MPTGVSAIQQTSVVLGPSLGVSNTNSSSDIQPDVPMQLPQSPEETNTMDLRHEEESTEPHHGRFSQETVSHVKDTSEKIWRIINETVQADSVLTPAHIINYVFPNPVSHQTTYWNIFCAKYRIDHPNKDWDLGEVSEHFTEFKAALLDDQWKEILWEYAKLDYHSRWNSFEAILALVGANPKIDRPSIVGLHETELSRGSADQKLCLKNDWAGTHLQAYVHLLMATFYTNKKSDMVIKLHWQQGLDPEDNKNVMPAPQYSRDSSSLPYVESTTDPSKRDDGNKRTEFVPFKILWLNDPKSAQTSHTVNMMAFYKVPMWMKAPQNTHDDYPDYRQCPWKHLRKPLREWNMLLVGWPPSLPLPISDENDLTSLSKGALSLSDSQKILLAKVLEESEIWMIHMDVFQYVLCCLTPIFNSRACNWNL</sequence>